<dbReference type="AlphaFoldDB" id="A0A8S1J2T8"/>
<keyword evidence="3" id="KW-1185">Reference proteome</keyword>
<reference evidence="2" key="1">
    <citation type="submission" date="2020-12" db="EMBL/GenBank/DDBJ databases">
        <authorList>
            <person name="Iha C."/>
        </authorList>
    </citation>
    <scope>NUCLEOTIDE SEQUENCE</scope>
</reference>
<accession>A0A8S1J2T8</accession>
<feature type="compositionally biased region" description="Pro residues" evidence="1">
    <location>
        <begin position="22"/>
        <end position="31"/>
    </location>
</feature>
<protein>
    <submittedName>
        <fullName evidence="2">Uncharacterized protein</fullName>
    </submittedName>
</protein>
<feature type="compositionally biased region" description="Low complexity" evidence="1">
    <location>
        <begin position="56"/>
        <end position="69"/>
    </location>
</feature>
<feature type="compositionally biased region" description="Low complexity" evidence="1">
    <location>
        <begin position="1"/>
        <end position="21"/>
    </location>
</feature>
<organism evidence="2 3">
    <name type="scientific">Ostreobium quekettii</name>
    <dbReference type="NCBI Taxonomy" id="121088"/>
    <lineage>
        <taxon>Eukaryota</taxon>
        <taxon>Viridiplantae</taxon>
        <taxon>Chlorophyta</taxon>
        <taxon>core chlorophytes</taxon>
        <taxon>Ulvophyceae</taxon>
        <taxon>TCBD clade</taxon>
        <taxon>Bryopsidales</taxon>
        <taxon>Ostreobineae</taxon>
        <taxon>Ostreobiaceae</taxon>
        <taxon>Ostreobium</taxon>
    </lineage>
</organism>
<gene>
    <name evidence="2" type="ORF">OSTQU699_LOCUS3245</name>
</gene>
<dbReference type="Proteomes" id="UP000708148">
    <property type="component" value="Unassembled WGS sequence"/>
</dbReference>
<evidence type="ECO:0000313" key="2">
    <source>
        <dbReference type="EMBL" id="CAD7697884.1"/>
    </source>
</evidence>
<proteinExistence type="predicted"/>
<sequence length="194" mass="20419">MQGGKSAPPQGSDPQASASQAPAPPPPPSPTPAAVGTTTTTAQVASSPGGGGSFWSRAVASRPARVRCSAGKRQIGKRGIGSSTALYPLPTHKARGEREDKHKRGVETGRGVAKKVKKGSARKMDREPIMYDGWAPGVTFRVDNGWWYAELPGPRLNQPGPEDFFDVIMHEADGTPIVHCQGCVPGDLYGVVPR</sequence>
<feature type="region of interest" description="Disordered" evidence="1">
    <location>
        <begin position="1"/>
        <end position="121"/>
    </location>
</feature>
<feature type="compositionally biased region" description="Low complexity" evidence="1">
    <location>
        <begin position="32"/>
        <end position="47"/>
    </location>
</feature>
<dbReference type="EMBL" id="CAJHUC010000725">
    <property type="protein sequence ID" value="CAD7697884.1"/>
    <property type="molecule type" value="Genomic_DNA"/>
</dbReference>
<evidence type="ECO:0000313" key="3">
    <source>
        <dbReference type="Proteomes" id="UP000708148"/>
    </source>
</evidence>
<feature type="compositionally biased region" description="Basic and acidic residues" evidence="1">
    <location>
        <begin position="94"/>
        <end position="107"/>
    </location>
</feature>
<name>A0A8S1J2T8_9CHLO</name>
<comment type="caution">
    <text evidence="2">The sequence shown here is derived from an EMBL/GenBank/DDBJ whole genome shotgun (WGS) entry which is preliminary data.</text>
</comment>
<feature type="compositionally biased region" description="Basic residues" evidence="1">
    <location>
        <begin position="112"/>
        <end position="121"/>
    </location>
</feature>
<evidence type="ECO:0000256" key="1">
    <source>
        <dbReference type="SAM" id="MobiDB-lite"/>
    </source>
</evidence>